<proteinExistence type="predicted"/>
<dbReference type="OrthoDB" id="9797953at2"/>
<name>G2E7P6_9GAMM</name>
<feature type="transmembrane region" description="Helical" evidence="1">
    <location>
        <begin position="12"/>
        <end position="34"/>
    </location>
</feature>
<dbReference type="STRING" id="765913.ThidrDRAFT_4309"/>
<reference evidence="2 3" key="1">
    <citation type="submission" date="2011-06" db="EMBL/GenBank/DDBJ databases">
        <title>The draft genome of Thiorhodococcus drewsii AZ1.</title>
        <authorList>
            <consortium name="US DOE Joint Genome Institute (JGI-PGF)"/>
            <person name="Lucas S."/>
            <person name="Han J."/>
            <person name="Lapidus A."/>
            <person name="Cheng J.-F."/>
            <person name="Goodwin L."/>
            <person name="Pitluck S."/>
            <person name="Peters L."/>
            <person name="Land M.L."/>
            <person name="Hauser L."/>
            <person name="Vogl K."/>
            <person name="Liu Z."/>
            <person name="Imhoff J."/>
            <person name="Thiel V."/>
            <person name="Frigaard N.-U."/>
            <person name="Bryant D.A."/>
            <person name="Woyke T.J."/>
        </authorList>
    </citation>
    <scope>NUCLEOTIDE SEQUENCE [LARGE SCALE GENOMIC DNA]</scope>
    <source>
        <strain evidence="2 3">AZ1</strain>
    </source>
</reference>
<accession>G2E7P6</accession>
<sequence>MVPSNADTAIVTAWPLVLIYGLAGLGYIVTATYLPTLVI</sequence>
<comment type="caution">
    <text evidence="2">The sequence shown here is derived from an EMBL/GenBank/DDBJ whole genome shotgun (WGS) entry which is preliminary data.</text>
</comment>
<evidence type="ECO:0000313" key="2">
    <source>
        <dbReference type="EMBL" id="EGV27885.1"/>
    </source>
</evidence>
<keyword evidence="1" id="KW-0472">Membrane</keyword>
<protein>
    <submittedName>
        <fullName evidence="2">Uncharacterized protein</fullName>
    </submittedName>
</protein>
<dbReference type="RefSeq" id="WP_007043022.1">
    <property type="nucleotide sequence ID" value="NZ_AFWT01000054.1"/>
</dbReference>
<keyword evidence="1" id="KW-1133">Transmembrane helix</keyword>
<dbReference type="Proteomes" id="UP000004200">
    <property type="component" value="Unassembled WGS sequence"/>
</dbReference>
<dbReference type="InterPro" id="IPR010645">
    <property type="entry name" value="MFS_4"/>
</dbReference>
<evidence type="ECO:0000256" key="1">
    <source>
        <dbReference type="SAM" id="Phobius"/>
    </source>
</evidence>
<organism evidence="2 3">
    <name type="scientific">Thiorhodococcus drewsii AZ1</name>
    <dbReference type="NCBI Taxonomy" id="765913"/>
    <lineage>
        <taxon>Bacteria</taxon>
        <taxon>Pseudomonadati</taxon>
        <taxon>Pseudomonadota</taxon>
        <taxon>Gammaproteobacteria</taxon>
        <taxon>Chromatiales</taxon>
        <taxon>Chromatiaceae</taxon>
        <taxon>Thiorhodococcus</taxon>
    </lineage>
</organism>
<evidence type="ECO:0000313" key="3">
    <source>
        <dbReference type="Proteomes" id="UP000004200"/>
    </source>
</evidence>
<keyword evidence="3" id="KW-1185">Reference proteome</keyword>
<gene>
    <name evidence="2" type="ORF">ThidrDRAFT_4309</name>
</gene>
<dbReference type="PATRIC" id="fig|765913.3.peg.4384"/>
<dbReference type="AlphaFoldDB" id="G2E7P6"/>
<keyword evidence="1" id="KW-0812">Transmembrane</keyword>
<dbReference type="EMBL" id="AFWT01000054">
    <property type="protein sequence ID" value="EGV27885.1"/>
    <property type="molecule type" value="Genomic_DNA"/>
</dbReference>
<dbReference type="Pfam" id="PF06779">
    <property type="entry name" value="MFS_4"/>
    <property type="match status" value="1"/>
</dbReference>